<organism evidence="1 2">
    <name type="scientific">Bacillus safensis</name>
    <dbReference type="NCBI Taxonomy" id="561879"/>
    <lineage>
        <taxon>Bacteria</taxon>
        <taxon>Bacillati</taxon>
        <taxon>Bacillota</taxon>
        <taxon>Bacilli</taxon>
        <taxon>Bacillales</taxon>
        <taxon>Bacillaceae</taxon>
        <taxon>Bacillus</taxon>
    </lineage>
</organism>
<evidence type="ECO:0000313" key="2">
    <source>
        <dbReference type="Proteomes" id="UP000464658"/>
    </source>
</evidence>
<evidence type="ECO:0000313" key="1">
    <source>
        <dbReference type="EMBL" id="BBP91226.1"/>
    </source>
</evidence>
<dbReference type="AlphaFoldDB" id="A0A5S9MHX3"/>
<dbReference type="Proteomes" id="UP000464658">
    <property type="component" value="Chromosome"/>
</dbReference>
<dbReference type="EMBL" id="AP021906">
    <property type="protein sequence ID" value="BBP91226.1"/>
    <property type="molecule type" value="Genomic_DNA"/>
</dbReference>
<protein>
    <submittedName>
        <fullName evidence="1">Uncharacterized protein</fullName>
    </submittedName>
</protein>
<proteinExistence type="predicted"/>
<name>A0A5S9MHX3_BACIA</name>
<gene>
    <name evidence="1" type="ORF">BsIDN1_48440</name>
</gene>
<sequence>MVVQHADNSYSWYGQLKKADVALYDFVDKGEKKIARFRLMIKGRARIILPLSKMNNLSILFR</sequence>
<accession>A0A5S9MHX3</accession>
<reference evidence="1 2" key="1">
    <citation type="submission" date="2019-12" db="EMBL/GenBank/DDBJ databases">
        <title>Full genome sequence of a Bacillus safensis strain isolated from commercially available natto in Indonesia.</title>
        <authorList>
            <person name="Yoshida M."/>
            <person name="Uomi M."/>
            <person name="Waturangi D."/>
            <person name="Ekaputri J.J."/>
            <person name="Setiamarga D.H.E."/>
        </authorList>
    </citation>
    <scope>NUCLEOTIDE SEQUENCE [LARGE SCALE GENOMIC DNA]</scope>
    <source>
        <strain evidence="1 2">IDN1</strain>
    </source>
</reference>